<dbReference type="InterPro" id="IPR045375">
    <property type="entry name" value="Put_radical_SAM-like_N"/>
</dbReference>
<feature type="domain" description="PDZ" evidence="2">
    <location>
        <begin position="5"/>
        <end position="53"/>
    </location>
</feature>
<dbReference type="AlphaFoldDB" id="A0A6I2UK39"/>
<dbReference type="Proteomes" id="UP000433181">
    <property type="component" value="Unassembled WGS sequence"/>
</dbReference>
<name>A0A6I2UK39_9FIRM</name>
<dbReference type="RefSeq" id="WP_154407561.1">
    <property type="nucleotide sequence ID" value="NZ_VUNR01000022.1"/>
</dbReference>
<feature type="domain" description="Putative radical SAM N-terminal" evidence="3">
    <location>
        <begin position="66"/>
        <end position="215"/>
    </location>
</feature>
<dbReference type="InterPro" id="IPR041489">
    <property type="entry name" value="PDZ_6"/>
</dbReference>
<dbReference type="SUPFAM" id="SSF50156">
    <property type="entry name" value="PDZ domain-like"/>
    <property type="match status" value="1"/>
</dbReference>
<organism evidence="4 5">
    <name type="scientific">Anaerovibrio slackiae</name>
    <dbReference type="NCBI Taxonomy" id="2652309"/>
    <lineage>
        <taxon>Bacteria</taxon>
        <taxon>Bacillati</taxon>
        <taxon>Bacillota</taxon>
        <taxon>Negativicutes</taxon>
        <taxon>Selenomonadales</taxon>
        <taxon>Selenomonadaceae</taxon>
        <taxon>Anaerovibrio</taxon>
    </lineage>
</organism>
<accession>A0A6I2UK39</accession>
<dbReference type="InterPro" id="IPR007549">
    <property type="entry name" value="DUF512"/>
</dbReference>
<protein>
    <submittedName>
        <fullName evidence="4">DUF512 domain-containing protein</fullName>
    </submittedName>
</protein>
<dbReference type="GeneID" id="96779333"/>
<dbReference type="InterPro" id="IPR058240">
    <property type="entry name" value="rSAM_sf"/>
</dbReference>
<dbReference type="InterPro" id="IPR036034">
    <property type="entry name" value="PDZ_sf"/>
</dbReference>
<evidence type="ECO:0000313" key="4">
    <source>
        <dbReference type="EMBL" id="MSU09392.1"/>
    </source>
</evidence>
<dbReference type="Pfam" id="PF04459">
    <property type="entry name" value="DUF512"/>
    <property type="match status" value="1"/>
</dbReference>
<comment type="caution">
    <text evidence="4">The sequence shown here is derived from an EMBL/GenBank/DDBJ whole genome shotgun (WGS) entry which is preliminary data.</text>
</comment>
<gene>
    <name evidence="4" type="ORF">FYJ84_10380</name>
</gene>
<dbReference type="SUPFAM" id="SSF102114">
    <property type="entry name" value="Radical SAM enzymes"/>
    <property type="match status" value="1"/>
</dbReference>
<keyword evidence="5" id="KW-1185">Reference proteome</keyword>
<evidence type="ECO:0000259" key="2">
    <source>
        <dbReference type="Pfam" id="PF17820"/>
    </source>
</evidence>
<dbReference type="EMBL" id="VUNR01000022">
    <property type="protein sequence ID" value="MSU09392.1"/>
    <property type="molecule type" value="Genomic_DNA"/>
</dbReference>
<dbReference type="Pfam" id="PF17820">
    <property type="entry name" value="PDZ_6"/>
    <property type="match status" value="1"/>
</dbReference>
<reference evidence="4 5" key="1">
    <citation type="submission" date="2019-08" db="EMBL/GenBank/DDBJ databases">
        <title>In-depth cultivation of the pig gut microbiome towards novel bacterial diversity and tailored functional studies.</title>
        <authorList>
            <person name="Wylensek D."/>
            <person name="Hitch T.C.A."/>
            <person name="Clavel T."/>
        </authorList>
    </citation>
    <scope>NUCLEOTIDE SEQUENCE [LARGE SCALE GENOMIC DNA]</scope>
    <source>
        <strain evidence="4 5">WCA-693-APC-5D-A</strain>
    </source>
</reference>
<sequence>MYGRILKIYPGSLAEELELVPGDKLLEINGTRLRDIIDVSFAFADEEIEMLVEHEDGQQEVYEFDKDYDEELGVEFESAVFDGIRHCANNCLFCFVDQVAPDMRESLNIKDDDYRMSFLYGNFITMTNMVDADFQRIKQYHLSPLFVSVQCTNPDLRQKLLRCRTAGNLSAQLDKLEAADVEYHTQIVLCRDLNDGEELERSLRDIVARQPHALSVAIVPVGLTRFRQDCYPLKSFDKESAARVVEQVEAYQRQQRKRDGRTFIYLADEFYLLAGRELPPAEYYDGFPQLDNGIGLARNFMEEFAAAVAEADDSKAALAAHKQQDNRDNRAKLRLAVVSGTSISPLMAELAESISGAGEQVTMVPVPNHHFGTTVNVSGLLTAKDMLAALQDVAGKVDGILIPESALRTGENVFLDDVSLSDFCARLSCRVETVGSGREYFHALTDWENYSGVGDTAASYMWQSNAAYTKRGGM</sequence>
<evidence type="ECO:0000259" key="3">
    <source>
        <dbReference type="Pfam" id="PF19238"/>
    </source>
</evidence>
<evidence type="ECO:0000313" key="5">
    <source>
        <dbReference type="Proteomes" id="UP000433181"/>
    </source>
</evidence>
<evidence type="ECO:0000259" key="1">
    <source>
        <dbReference type="Pfam" id="PF04459"/>
    </source>
</evidence>
<dbReference type="Gene3D" id="2.30.42.10">
    <property type="match status" value="1"/>
</dbReference>
<dbReference type="Pfam" id="PF19238">
    <property type="entry name" value="Radical_SAM_2"/>
    <property type="match status" value="1"/>
</dbReference>
<proteinExistence type="predicted"/>
<feature type="domain" description="DUF512" evidence="1">
    <location>
        <begin position="219"/>
        <end position="434"/>
    </location>
</feature>